<evidence type="ECO:0000256" key="2">
    <source>
        <dbReference type="SAM" id="Phobius"/>
    </source>
</evidence>
<proteinExistence type="inferred from homology"/>
<feature type="transmembrane region" description="Helical" evidence="2">
    <location>
        <begin position="38"/>
        <end position="58"/>
    </location>
</feature>
<evidence type="ECO:0000259" key="3">
    <source>
        <dbReference type="Pfam" id="PF02629"/>
    </source>
</evidence>
<protein>
    <submittedName>
        <fullName evidence="5">Polysaccharide biosynthesis protein</fullName>
    </submittedName>
</protein>
<dbReference type="InterPro" id="IPR003869">
    <property type="entry name" value="Polysac_CapD-like"/>
</dbReference>
<comment type="caution">
    <text evidence="5">The sequence shown here is derived from an EMBL/GenBank/DDBJ whole genome shotgun (WGS) entry which is preliminary data.</text>
</comment>
<dbReference type="PANTHER" id="PTHR43318:SF1">
    <property type="entry name" value="POLYSACCHARIDE BIOSYNTHESIS PROTEIN EPSC-RELATED"/>
    <property type="match status" value="1"/>
</dbReference>
<evidence type="ECO:0000259" key="4">
    <source>
        <dbReference type="Pfam" id="PF02719"/>
    </source>
</evidence>
<feature type="transmembrane region" description="Helical" evidence="2">
    <location>
        <begin position="102"/>
        <end position="122"/>
    </location>
</feature>
<evidence type="ECO:0000256" key="1">
    <source>
        <dbReference type="ARBA" id="ARBA00007430"/>
    </source>
</evidence>
<dbReference type="Pfam" id="PF02719">
    <property type="entry name" value="Polysacc_synt_2"/>
    <property type="match status" value="1"/>
</dbReference>
<dbReference type="Pfam" id="PF02629">
    <property type="entry name" value="CoA_binding"/>
    <property type="match status" value="1"/>
</dbReference>
<feature type="domain" description="Polysaccharide biosynthesis protein CapD-like" evidence="4">
    <location>
        <begin position="308"/>
        <end position="608"/>
    </location>
</feature>
<organism evidence="5 6">
    <name type="scientific">Moraxella tetraodonis</name>
    <dbReference type="NCBI Taxonomy" id="2767221"/>
    <lineage>
        <taxon>Bacteria</taxon>
        <taxon>Pseudomonadati</taxon>
        <taxon>Pseudomonadota</taxon>
        <taxon>Gammaproteobacteria</taxon>
        <taxon>Moraxellales</taxon>
        <taxon>Moraxellaceae</taxon>
        <taxon>Moraxella</taxon>
    </lineage>
</organism>
<keyword evidence="2" id="KW-0472">Membrane</keyword>
<dbReference type="Proteomes" id="UP001139238">
    <property type="component" value="Unassembled WGS sequence"/>
</dbReference>
<dbReference type="InterPro" id="IPR036291">
    <property type="entry name" value="NAD(P)-bd_dom_sf"/>
</dbReference>
<dbReference type="EMBL" id="JACSYB010000001">
    <property type="protein sequence ID" value="MCG8147768.1"/>
    <property type="molecule type" value="Genomic_DNA"/>
</dbReference>
<name>A0A9X2A4M8_9GAMM</name>
<gene>
    <name evidence="5" type="ORF">H9W84_06435</name>
</gene>
<dbReference type="SUPFAM" id="SSF51735">
    <property type="entry name" value="NAD(P)-binding Rossmann-fold domains"/>
    <property type="match status" value="2"/>
</dbReference>
<dbReference type="RefSeq" id="WP_239742502.1">
    <property type="nucleotide sequence ID" value="NZ_JACSYB010000001.1"/>
</dbReference>
<sequence length="654" mass="73046">MSNTTNAANVTKATKTIKVPLAVSVLSNAIEQPRWLKVVSLLVIDYIASIITLVLAIALRYAKFDFHTNLLSIILLAALPVIFLAATKFYSHVIRVFQDERMRWALVVLLGYLLISQILIFLGVTPEIPRAATAIHVFLLYLWIWNSRIVLQFIISRILHPEFYTQKKENVLIYGVGHVTKDLMHVLHQTHQFKIVGIIDVNDNFIGARVLGVKVYPKDNLESLITDLEVNHVFFVLPSHQRHIQERIVKQLENVPVKISEIPSLEEITSGRIKLSDIKPVDVLDVLQRNTVKPDTSLLAKNIKDKVVMVTGAGGSIGSELCRQILKQQPRALVLFELSEYALYAIHGELQKLAKHIQQERQLPTVTPLYVHLGSVTNQKLIELLCNQYKVQTIYHAAAYKHVPIVESNEYEGVINNFVGTFNTLQGAVSAGVETFVAISTDKAVRPTNVMGATKRMAELACQAMAADQSTTTISMVRFGNVLGSSGSVVPLFNKQIAAGGPITLTHPDVTRYFMTIPEAAQLVIQAGAMAHGGEVFVLDMGEPVKIMDLAKRMITLSGLKVKDQHNPNGDIEIVIAGLRPGEKLYEELIIDGDNIEKTQHPLIMKAKERFYSYDEINNVIEKISIQNVNGKDTSWLRAQFLKYVEGYQSKKLD</sequence>
<evidence type="ECO:0000313" key="6">
    <source>
        <dbReference type="Proteomes" id="UP001139238"/>
    </source>
</evidence>
<dbReference type="InterPro" id="IPR051203">
    <property type="entry name" value="Polysaccharide_Synthase-Rel"/>
</dbReference>
<accession>A0A9X2A4M8</accession>
<dbReference type="AlphaFoldDB" id="A0A9X2A4M8"/>
<dbReference type="Gene3D" id="3.40.50.720">
    <property type="entry name" value="NAD(P)-binding Rossmann-like Domain"/>
    <property type="match status" value="2"/>
</dbReference>
<keyword evidence="6" id="KW-1185">Reference proteome</keyword>
<evidence type="ECO:0000313" key="5">
    <source>
        <dbReference type="EMBL" id="MCG8147768.1"/>
    </source>
</evidence>
<dbReference type="PANTHER" id="PTHR43318">
    <property type="entry name" value="UDP-N-ACETYLGLUCOSAMINE 4,6-DEHYDRATASE"/>
    <property type="match status" value="1"/>
</dbReference>
<keyword evidence="2" id="KW-0812">Transmembrane</keyword>
<dbReference type="CDD" id="cd05237">
    <property type="entry name" value="UDP_invert_4-6DH_SDR_e"/>
    <property type="match status" value="1"/>
</dbReference>
<keyword evidence="2" id="KW-1133">Transmembrane helix</keyword>
<reference evidence="5" key="1">
    <citation type="submission" date="2021-08" db="EMBL/GenBank/DDBJ databases">
        <title>Complete genome sequence of Moraxella sp strain PS-22.</title>
        <authorList>
            <person name="Das S.K."/>
        </authorList>
    </citation>
    <scope>NUCLEOTIDE SEQUENCE</scope>
    <source>
        <strain evidence="5">PS-22</strain>
    </source>
</reference>
<comment type="similarity">
    <text evidence="1">Belongs to the polysaccharide synthase family.</text>
</comment>
<dbReference type="InterPro" id="IPR003781">
    <property type="entry name" value="CoA-bd"/>
</dbReference>
<feature type="domain" description="CoA-binding" evidence="3">
    <location>
        <begin position="167"/>
        <end position="239"/>
    </location>
</feature>
<feature type="transmembrane region" description="Helical" evidence="2">
    <location>
        <begin position="70"/>
        <end position="90"/>
    </location>
</feature>